<organism evidence="1 2">
    <name type="scientific">Tunturiibacter gelidiferens</name>
    <dbReference type="NCBI Taxonomy" id="3069689"/>
    <lineage>
        <taxon>Bacteria</taxon>
        <taxon>Pseudomonadati</taxon>
        <taxon>Acidobacteriota</taxon>
        <taxon>Terriglobia</taxon>
        <taxon>Terriglobales</taxon>
        <taxon>Acidobacteriaceae</taxon>
        <taxon>Tunturiibacter</taxon>
    </lineage>
</organism>
<sequence length="164" mass="18604">MPQHDTAFRLKSKLRTHSAGLLENGSSLRGTANSLEPIGWSPDERWLLVVYRTGSYESDAGGLSILLYDTTERRVIMPDLGHLVSTALKKKCSIRIAMPFRFDTLSRVHLRLADDVDDGDEESNTHCFQGQEEWALQSEGRYYTAGINPLIWPSRQRVARRRTA</sequence>
<protein>
    <submittedName>
        <fullName evidence="1">Uncharacterized protein</fullName>
    </submittedName>
</protein>
<proteinExistence type="predicted"/>
<name>A0A9X0QK22_9BACT</name>
<dbReference type="AlphaFoldDB" id="A0A9X0QK22"/>
<keyword evidence="2" id="KW-1185">Reference proteome</keyword>
<dbReference type="Proteomes" id="UP000535182">
    <property type="component" value="Unassembled WGS sequence"/>
</dbReference>
<accession>A0A9X0QK22</accession>
<evidence type="ECO:0000313" key="1">
    <source>
        <dbReference type="EMBL" id="MBB5331856.1"/>
    </source>
</evidence>
<dbReference type="EMBL" id="JACHEB010000018">
    <property type="protein sequence ID" value="MBB5331856.1"/>
    <property type="molecule type" value="Genomic_DNA"/>
</dbReference>
<comment type="caution">
    <text evidence="1">The sequence shown here is derived from an EMBL/GenBank/DDBJ whole genome shotgun (WGS) entry which is preliminary data.</text>
</comment>
<reference evidence="1 2" key="1">
    <citation type="submission" date="2020-08" db="EMBL/GenBank/DDBJ databases">
        <title>Genomic Encyclopedia of Type Strains, Phase IV (KMG-V): Genome sequencing to study the core and pangenomes of soil and plant-associated prokaryotes.</title>
        <authorList>
            <person name="Whitman W."/>
        </authorList>
    </citation>
    <scope>NUCLEOTIDE SEQUENCE [LARGE SCALE GENOMIC DNA]</scope>
    <source>
        <strain evidence="1 2">X5P2</strain>
    </source>
</reference>
<gene>
    <name evidence="1" type="ORF">HDF14_005505</name>
</gene>
<evidence type="ECO:0000313" key="2">
    <source>
        <dbReference type="Proteomes" id="UP000535182"/>
    </source>
</evidence>